<dbReference type="RefSeq" id="WP_201331806.1">
    <property type="nucleotide sequence ID" value="NZ_BOCG01000715.1"/>
</dbReference>
<proteinExistence type="predicted"/>
<keyword evidence="2" id="KW-1185">Reference proteome</keyword>
<dbReference type="Proteomes" id="UP000616547">
    <property type="component" value="Unassembled WGS sequence"/>
</dbReference>
<evidence type="ECO:0000313" key="1">
    <source>
        <dbReference type="EMBL" id="GHW00350.1"/>
    </source>
</evidence>
<evidence type="ECO:0008006" key="3">
    <source>
        <dbReference type="Google" id="ProtNLM"/>
    </source>
</evidence>
<comment type="caution">
    <text evidence="1">The sequence shown here is derived from an EMBL/GenBank/DDBJ whole genome shotgun (WGS) entry which is preliminary data.</text>
</comment>
<reference evidence="2" key="1">
    <citation type="submission" date="2021-01" db="EMBL/GenBank/DDBJ databases">
        <title>Draft genome sequence of Nasalis larvatus strain YZ03.</title>
        <authorList>
            <person name="Suzuki-Hashido N."/>
            <person name="Tsuchida S."/>
            <person name="Hayakawa T."/>
        </authorList>
    </citation>
    <scope>NUCLEOTIDE SEQUENCE [LARGE SCALE GENOMIC DNA]</scope>
    <source>
        <strain evidence="2">YZ03</strain>
    </source>
</reference>
<accession>A0ABQ3W283</accession>
<sequence length="216" mass="25157">MNELEDARKALLLDDVNVGELANITGIPYQTIRNMRHKPELLERASWTRVETLAQLYDDLLSNKLVIVRGMFRQGIPGLNEQEDGEKERHKFWYEEDLSNSYSEVTIGIDDGYFEWSVSITYEKVTQADADKYYNGKPTLIRTVTVIPFLSKVSNYYYGYHLNEHDPSAVDDFKNKLANDFGRGFADKVMGINEMLNKIVKKMEREEYEDDPGDWY</sequence>
<name>A0ABQ3W283_9LACO</name>
<gene>
    <name evidence="1" type="ORF">lacNasYZ03_00370</name>
</gene>
<evidence type="ECO:0000313" key="2">
    <source>
        <dbReference type="Proteomes" id="UP000616547"/>
    </source>
</evidence>
<protein>
    <recommendedName>
        <fullName evidence="3">XRE family transcriptional regulator</fullName>
    </recommendedName>
</protein>
<dbReference type="EMBL" id="BOCI01000013">
    <property type="protein sequence ID" value="GHW00350.1"/>
    <property type="molecule type" value="Genomic_DNA"/>
</dbReference>
<organism evidence="1 2">
    <name type="scientific">Lactobacillus nasalidis</name>
    <dbReference type="NCBI Taxonomy" id="2797258"/>
    <lineage>
        <taxon>Bacteria</taxon>
        <taxon>Bacillati</taxon>
        <taxon>Bacillota</taxon>
        <taxon>Bacilli</taxon>
        <taxon>Lactobacillales</taxon>
        <taxon>Lactobacillaceae</taxon>
        <taxon>Lactobacillus</taxon>
    </lineage>
</organism>